<dbReference type="InterPro" id="IPR007410">
    <property type="entry name" value="LpqE-like"/>
</dbReference>
<gene>
    <name evidence="2" type="ORF">FHQ07_13440</name>
</gene>
<dbReference type="Proteomes" id="UP000308149">
    <property type="component" value="Chromosome"/>
</dbReference>
<sequence>MDEGFDERHGGIRMQGSRYHRRMKIRIALLLLCLPLSACARDCAPKVKDGWIRLMPGGMPMQAGFGRIDNHCPMPATIVSASSPAYGSVELHESKLVDGINRMREVPELRIAPDGAALLQPGGLHLMLMQPKATLKPGSRVAIVFKLKDGRELLGEFEARKPAP</sequence>
<dbReference type="PANTHER" id="PTHR36302">
    <property type="entry name" value="BLR7088 PROTEIN"/>
    <property type="match status" value="1"/>
</dbReference>
<dbReference type="KEGG" id="thes:FHQ07_13440"/>
<reference evidence="2 3" key="1">
    <citation type="submission" date="2019-06" db="EMBL/GenBank/DDBJ databases">
        <title>Thermomonas aquatica sp. nov., isolated from an industrial wastewater treatment plant.</title>
        <authorList>
            <person name="Jeon J.H."/>
            <person name="Park D.-S."/>
        </authorList>
    </citation>
    <scope>NUCLEOTIDE SEQUENCE [LARGE SCALE GENOMIC DNA]</scope>
    <source>
        <strain evidence="2 3">SY21</strain>
    </source>
</reference>
<dbReference type="InterPro" id="IPR036182">
    <property type="entry name" value="PCuAC_sf"/>
</dbReference>
<protein>
    <submittedName>
        <fullName evidence="2">Copper chaperone PCu(A)C</fullName>
    </submittedName>
</protein>
<dbReference type="SUPFAM" id="SSF110087">
    <property type="entry name" value="DR1885-like metal-binding protein"/>
    <property type="match status" value="1"/>
</dbReference>
<evidence type="ECO:0000313" key="3">
    <source>
        <dbReference type="Proteomes" id="UP000308149"/>
    </source>
</evidence>
<dbReference type="PANTHER" id="PTHR36302:SF1">
    <property type="entry name" value="COPPER CHAPERONE PCU(A)C"/>
    <property type="match status" value="1"/>
</dbReference>
<dbReference type="OrthoDB" id="9796962at2"/>
<dbReference type="EMBL" id="CP040871">
    <property type="protein sequence ID" value="QDA58239.1"/>
    <property type="molecule type" value="Genomic_DNA"/>
</dbReference>
<dbReference type="AlphaFoldDB" id="A0A5B7ZTX9"/>
<feature type="chain" id="PRO_5023130091" evidence="1">
    <location>
        <begin position="41"/>
        <end position="164"/>
    </location>
</feature>
<organism evidence="2 3">
    <name type="scientific">Thermomonas aquatica</name>
    <dbReference type="NCBI Taxonomy" id="2202149"/>
    <lineage>
        <taxon>Bacteria</taxon>
        <taxon>Pseudomonadati</taxon>
        <taxon>Pseudomonadota</taxon>
        <taxon>Gammaproteobacteria</taxon>
        <taxon>Lysobacterales</taxon>
        <taxon>Lysobacteraceae</taxon>
        <taxon>Thermomonas</taxon>
    </lineage>
</organism>
<dbReference type="Pfam" id="PF04314">
    <property type="entry name" value="PCuAC"/>
    <property type="match status" value="1"/>
</dbReference>
<dbReference type="InterPro" id="IPR058248">
    <property type="entry name" value="Lxx211020-like"/>
</dbReference>
<accession>A0A5B7ZTX9</accession>
<name>A0A5B7ZTX9_9GAMM</name>
<dbReference type="Gene3D" id="2.60.40.1890">
    <property type="entry name" value="PCu(A)C copper chaperone"/>
    <property type="match status" value="1"/>
</dbReference>
<keyword evidence="3" id="KW-1185">Reference proteome</keyword>
<evidence type="ECO:0000313" key="2">
    <source>
        <dbReference type="EMBL" id="QDA58239.1"/>
    </source>
</evidence>
<feature type="signal peptide" evidence="1">
    <location>
        <begin position="1"/>
        <end position="40"/>
    </location>
</feature>
<evidence type="ECO:0000256" key="1">
    <source>
        <dbReference type="SAM" id="SignalP"/>
    </source>
</evidence>
<proteinExistence type="predicted"/>
<keyword evidence="1" id="KW-0732">Signal</keyword>